<proteinExistence type="predicted"/>
<accession>A0ACC0IR56</accession>
<evidence type="ECO:0000313" key="1">
    <source>
        <dbReference type="EMBL" id="KAI8028349.1"/>
    </source>
</evidence>
<sequence>MRNIDKDELISKFEKEVVALKRKNEMQAVYLVRGFEIVLRVKDEEKKRLALENAKLRRTVTVLEEQLADQAVYNVTQWFNGGNIGHEGIVGGMSACGDKACGGQQRSTLECLVIVLDASLVSFVLAAFHHIETGVSADVVQCAKPEVVVVSPLMAEGGWASGGPNSFVRKIKAKVRKNLSNI</sequence>
<comment type="caution">
    <text evidence="1">The sequence shown here is derived from an EMBL/GenBank/DDBJ whole genome shotgun (WGS) entry which is preliminary data.</text>
</comment>
<dbReference type="Proteomes" id="UP001060215">
    <property type="component" value="Chromosome 3"/>
</dbReference>
<keyword evidence="2" id="KW-1185">Reference proteome</keyword>
<evidence type="ECO:0000313" key="2">
    <source>
        <dbReference type="Proteomes" id="UP001060215"/>
    </source>
</evidence>
<reference evidence="1 2" key="1">
    <citation type="journal article" date="2022" name="Plant J.">
        <title>Chromosome-level genome of Camellia lanceoleosa provides a valuable resource for understanding genome evolution and self-incompatibility.</title>
        <authorList>
            <person name="Gong W."/>
            <person name="Xiao S."/>
            <person name="Wang L."/>
            <person name="Liao Z."/>
            <person name="Chang Y."/>
            <person name="Mo W."/>
            <person name="Hu G."/>
            <person name="Li W."/>
            <person name="Zhao G."/>
            <person name="Zhu H."/>
            <person name="Hu X."/>
            <person name="Ji K."/>
            <person name="Xiang X."/>
            <person name="Song Q."/>
            <person name="Yuan D."/>
            <person name="Jin S."/>
            <person name="Zhang L."/>
        </authorList>
    </citation>
    <scope>NUCLEOTIDE SEQUENCE [LARGE SCALE GENOMIC DNA]</scope>
    <source>
        <strain evidence="1">SQ_2022a</strain>
    </source>
</reference>
<gene>
    <name evidence="1" type="ORF">LOK49_LG02G00753</name>
</gene>
<name>A0ACC0IR56_9ERIC</name>
<protein>
    <submittedName>
        <fullName evidence="1">Uncharacterized protein</fullName>
    </submittedName>
</protein>
<organism evidence="1 2">
    <name type="scientific">Camellia lanceoleosa</name>
    <dbReference type="NCBI Taxonomy" id="1840588"/>
    <lineage>
        <taxon>Eukaryota</taxon>
        <taxon>Viridiplantae</taxon>
        <taxon>Streptophyta</taxon>
        <taxon>Embryophyta</taxon>
        <taxon>Tracheophyta</taxon>
        <taxon>Spermatophyta</taxon>
        <taxon>Magnoliopsida</taxon>
        <taxon>eudicotyledons</taxon>
        <taxon>Gunneridae</taxon>
        <taxon>Pentapetalae</taxon>
        <taxon>asterids</taxon>
        <taxon>Ericales</taxon>
        <taxon>Theaceae</taxon>
        <taxon>Camellia</taxon>
    </lineage>
</organism>
<dbReference type="EMBL" id="CM045760">
    <property type="protein sequence ID" value="KAI8028349.1"/>
    <property type="molecule type" value="Genomic_DNA"/>
</dbReference>